<dbReference type="Pfam" id="PF13185">
    <property type="entry name" value="GAF_2"/>
    <property type="match status" value="1"/>
</dbReference>
<dbReference type="PIRSF" id="PIRSF036625">
    <property type="entry name" value="GAF_ANTAR"/>
    <property type="match status" value="1"/>
</dbReference>
<evidence type="ECO:0000256" key="2">
    <source>
        <dbReference type="ARBA" id="ARBA00022777"/>
    </source>
</evidence>
<organism evidence="6">
    <name type="scientific">freshwater metagenome</name>
    <dbReference type="NCBI Taxonomy" id="449393"/>
    <lineage>
        <taxon>unclassified sequences</taxon>
        <taxon>metagenomes</taxon>
        <taxon>ecological metagenomes</taxon>
    </lineage>
</organism>
<dbReference type="SMART" id="SM00065">
    <property type="entry name" value="GAF"/>
    <property type="match status" value="1"/>
</dbReference>
<dbReference type="SUPFAM" id="SSF52172">
    <property type="entry name" value="CheY-like"/>
    <property type="match status" value="1"/>
</dbReference>
<evidence type="ECO:0000256" key="4">
    <source>
        <dbReference type="ARBA" id="ARBA00023163"/>
    </source>
</evidence>
<dbReference type="EMBL" id="CAFBLP010000007">
    <property type="protein sequence ID" value="CAB4864558.1"/>
    <property type="molecule type" value="Genomic_DNA"/>
</dbReference>
<dbReference type="Gene3D" id="3.30.450.40">
    <property type="match status" value="1"/>
</dbReference>
<dbReference type="InterPro" id="IPR005561">
    <property type="entry name" value="ANTAR"/>
</dbReference>
<dbReference type="Gene3D" id="1.10.10.10">
    <property type="entry name" value="Winged helix-like DNA-binding domain superfamily/Winged helix DNA-binding domain"/>
    <property type="match status" value="1"/>
</dbReference>
<dbReference type="GO" id="GO:0016301">
    <property type="term" value="F:kinase activity"/>
    <property type="evidence" value="ECO:0007669"/>
    <property type="project" value="UniProtKB-KW"/>
</dbReference>
<keyword evidence="1" id="KW-0808">Transferase</keyword>
<keyword evidence="4" id="KW-0804">Transcription</keyword>
<evidence type="ECO:0000313" key="6">
    <source>
        <dbReference type="EMBL" id="CAB4864558.1"/>
    </source>
</evidence>
<dbReference type="PROSITE" id="PS50921">
    <property type="entry name" value="ANTAR"/>
    <property type="match status" value="1"/>
</dbReference>
<evidence type="ECO:0000259" key="5">
    <source>
        <dbReference type="PROSITE" id="PS50921"/>
    </source>
</evidence>
<protein>
    <submittedName>
        <fullName evidence="6">Unannotated protein</fullName>
    </submittedName>
</protein>
<proteinExistence type="predicted"/>
<dbReference type="AlphaFoldDB" id="A0A6J7D620"/>
<dbReference type="InterPro" id="IPR029016">
    <property type="entry name" value="GAF-like_dom_sf"/>
</dbReference>
<name>A0A6J7D620_9ZZZZ</name>
<dbReference type="GO" id="GO:0003723">
    <property type="term" value="F:RNA binding"/>
    <property type="evidence" value="ECO:0007669"/>
    <property type="project" value="InterPro"/>
</dbReference>
<sequence>MFAEVSRTLLDQRDVQSTLNRIVQLAQANLKNAESVGVTIIKGRKIESPASSGELALLVDRLQELTDQGPCLDALRNHEVVLISDLESDTRWPEFARRAHNEAGVSSIMSLRLFVHEDTIGSLNVYSTQRDAFDDKGLALGAIFATHAAVAIARSRREANLELKADSRDLIGRAKGILMAQRHVTDEQAFALLREASQRLNVKLVKIADDVTFTGDLPRPVA</sequence>
<keyword evidence="2" id="KW-0418">Kinase</keyword>
<dbReference type="SMART" id="SM01012">
    <property type="entry name" value="ANTAR"/>
    <property type="match status" value="1"/>
</dbReference>
<dbReference type="SUPFAM" id="SSF55781">
    <property type="entry name" value="GAF domain-like"/>
    <property type="match status" value="1"/>
</dbReference>
<reference evidence="6" key="1">
    <citation type="submission" date="2020-05" db="EMBL/GenBank/DDBJ databases">
        <authorList>
            <person name="Chiriac C."/>
            <person name="Salcher M."/>
            <person name="Ghai R."/>
            <person name="Kavagutti S V."/>
        </authorList>
    </citation>
    <scope>NUCLEOTIDE SEQUENCE</scope>
</reference>
<evidence type="ECO:0000256" key="3">
    <source>
        <dbReference type="ARBA" id="ARBA00023015"/>
    </source>
</evidence>
<dbReference type="InterPro" id="IPR012074">
    <property type="entry name" value="GAF_ANTAR"/>
</dbReference>
<evidence type="ECO:0000256" key="1">
    <source>
        <dbReference type="ARBA" id="ARBA00022679"/>
    </source>
</evidence>
<dbReference type="Pfam" id="PF03861">
    <property type="entry name" value="ANTAR"/>
    <property type="match status" value="1"/>
</dbReference>
<dbReference type="InterPro" id="IPR011006">
    <property type="entry name" value="CheY-like_superfamily"/>
</dbReference>
<dbReference type="InterPro" id="IPR036388">
    <property type="entry name" value="WH-like_DNA-bd_sf"/>
</dbReference>
<gene>
    <name evidence="6" type="ORF">UFOPK3376_00461</name>
</gene>
<accession>A0A6J7D620</accession>
<keyword evidence="3" id="KW-0805">Transcription regulation</keyword>
<dbReference type="InterPro" id="IPR003018">
    <property type="entry name" value="GAF"/>
</dbReference>
<feature type="domain" description="ANTAR" evidence="5">
    <location>
        <begin position="151"/>
        <end position="212"/>
    </location>
</feature>